<name>A0A0K2UVA3_LEPSM</name>
<organism evidence="1">
    <name type="scientific">Lepeophtheirus salmonis</name>
    <name type="common">Salmon louse</name>
    <name type="synonym">Caligus salmonis</name>
    <dbReference type="NCBI Taxonomy" id="72036"/>
    <lineage>
        <taxon>Eukaryota</taxon>
        <taxon>Metazoa</taxon>
        <taxon>Ecdysozoa</taxon>
        <taxon>Arthropoda</taxon>
        <taxon>Crustacea</taxon>
        <taxon>Multicrustacea</taxon>
        <taxon>Hexanauplia</taxon>
        <taxon>Copepoda</taxon>
        <taxon>Siphonostomatoida</taxon>
        <taxon>Caligidae</taxon>
        <taxon>Lepeophtheirus</taxon>
    </lineage>
</organism>
<evidence type="ECO:0000313" key="1">
    <source>
        <dbReference type="EMBL" id="CDW42208.1"/>
    </source>
</evidence>
<protein>
    <submittedName>
        <fullName evidence="1">Uncharacterized protein</fullName>
    </submittedName>
</protein>
<proteinExistence type="predicted"/>
<dbReference type="EMBL" id="HACA01024847">
    <property type="protein sequence ID" value="CDW42208.1"/>
    <property type="molecule type" value="Transcribed_RNA"/>
</dbReference>
<reference evidence="1" key="1">
    <citation type="submission" date="2014-05" db="EMBL/GenBank/DDBJ databases">
        <authorList>
            <person name="Chronopoulou M."/>
        </authorList>
    </citation>
    <scope>NUCLEOTIDE SEQUENCE</scope>
    <source>
        <tissue evidence="1">Whole organism</tissue>
    </source>
</reference>
<sequence length="10" mass="1225">MRKISEEEFG</sequence>
<accession>A0A0K2UVA3</accession>